<dbReference type="Proteomes" id="UP000255316">
    <property type="component" value="Unassembled WGS sequence"/>
</dbReference>
<dbReference type="Proteomes" id="UP000054854">
    <property type="component" value="Unassembled WGS sequence"/>
</dbReference>
<reference evidence="3 5" key="2">
    <citation type="submission" date="2018-06" db="EMBL/GenBank/DDBJ databases">
        <authorList>
            <consortium name="Pathogen Informatics"/>
            <person name="Doyle S."/>
        </authorList>
    </citation>
    <scope>NUCLEOTIDE SEQUENCE [LARGE SCALE GENOMIC DNA]</scope>
    <source>
        <strain evidence="3 5">NCTC12438</strain>
    </source>
</reference>
<dbReference type="RefSeq" id="WP_058466274.1">
    <property type="nucleotide sequence ID" value="NZ_CAAAHQ010000049.1"/>
</dbReference>
<accession>A0A378ILM8</accession>
<evidence type="ECO:0000313" key="5">
    <source>
        <dbReference type="Proteomes" id="UP000255316"/>
    </source>
</evidence>
<feature type="chain" id="PRO_5016638837" evidence="1">
    <location>
        <begin position="24"/>
        <end position="151"/>
    </location>
</feature>
<dbReference type="OrthoDB" id="5643754at2"/>
<gene>
    <name evidence="2" type="ORF">Lcin_3184</name>
    <name evidence="3" type="ORF">NCTC12438_02026</name>
</gene>
<sequence>MCKLLLLRFMLLISLFASPLVSAVTNNEVTDWAQKILMDTMSISYLTTPNEEKEAEKNFSHAAWEPMNNFYFNESKIIKHYKLTLHPRPLNHPTLIKEELCFGSPCWRVNQTYNVPELHLNVAFSLLITSQKTTNKSPFIVKSLDMKVEHY</sequence>
<organism evidence="3 5">
    <name type="scientific">Legionella cincinnatiensis</name>
    <dbReference type="NCBI Taxonomy" id="28085"/>
    <lineage>
        <taxon>Bacteria</taxon>
        <taxon>Pseudomonadati</taxon>
        <taxon>Pseudomonadota</taxon>
        <taxon>Gammaproteobacteria</taxon>
        <taxon>Legionellales</taxon>
        <taxon>Legionellaceae</taxon>
        <taxon>Legionella</taxon>
    </lineage>
</organism>
<dbReference type="EMBL" id="LNXX01000047">
    <property type="protein sequence ID" value="KTC82114.1"/>
    <property type="molecule type" value="Genomic_DNA"/>
</dbReference>
<reference evidence="2 4" key="1">
    <citation type="submission" date="2015-11" db="EMBL/GenBank/DDBJ databases">
        <title>Genomic analysis of 38 Legionella species identifies large and diverse effector repertoires.</title>
        <authorList>
            <person name="Burstein D."/>
            <person name="Amaro F."/>
            <person name="Zusman T."/>
            <person name="Lifshitz Z."/>
            <person name="Cohen O."/>
            <person name="Gilbert J.A."/>
            <person name="Pupko T."/>
            <person name="Shuman H.A."/>
            <person name="Segal G."/>
        </authorList>
    </citation>
    <scope>NUCLEOTIDE SEQUENCE [LARGE SCALE GENOMIC DNA]</scope>
    <source>
        <strain evidence="2 4">CDC#72-OH-14</strain>
    </source>
</reference>
<dbReference type="AlphaFoldDB" id="A0A378ILM8"/>
<dbReference type="EMBL" id="UGNX01000001">
    <property type="protein sequence ID" value="STX35411.1"/>
    <property type="molecule type" value="Genomic_DNA"/>
</dbReference>
<name>A0A378ILM8_9GAMM</name>
<proteinExistence type="predicted"/>
<evidence type="ECO:0000313" key="4">
    <source>
        <dbReference type="Proteomes" id="UP000054854"/>
    </source>
</evidence>
<protein>
    <submittedName>
        <fullName evidence="3">Uncharacterized protein</fullName>
    </submittedName>
</protein>
<evidence type="ECO:0000313" key="3">
    <source>
        <dbReference type="EMBL" id="STX35411.1"/>
    </source>
</evidence>
<keyword evidence="4" id="KW-1185">Reference proteome</keyword>
<evidence type="ECO:0000313" key="2">
    <source>
        <dbReference type="EMBL" id="KTC82114.1"/>
    </source>
</evidence>
<keyword evidence="1" id="KW-0732">Signal</keyword>
<evidence type="ECO:0000256" key="1">
    <source>
        <dbReference type="SAM" id="SignalP"/>
    </source>
</evidence>
<feature type="signal peptide" evidence="1">
    <location>
        <begin position="1"/>
        <end position="23"/>
    </location>
</feature>